<evidence type="ECO:0000256" key="7">
    <source>
        <dbReference type="ARBA" id="ARBA00023170"/>
    </source>
</evidence>
<dbReference type="PROSITE" id="PS52016">
    <property type="entry name" value="TONB_DEPENDENT_REC_3"/>
    <property type="match status" value="1"/>
</dbReference>
<keyword evidence="4" id="KW-0732">Signal</keyword>
<accession>A0A3B1CCF8</accession>
<dbReference type="PANTHER" id="PTHR30069">
    <property type="entry name" value="TONB-DEPENDENT OUTER MEMBRANE RECEPTOR"/>
    <property type="match status" value="1"/>
</dbReference>
<evidence type="ECO:0000313" key="11">
    <source>
        <dbReference type="EMBL" id="VAX27889.1"/>
    </source>
</evidence>
<evidence type="ECO:0000259" key="10">
    <source>
        <dbReference type="Pfam" id="PF07715"/>
    </source>
</evidence>
<dbReference type="Pfam" id="PF00593">
    <property type="entry name" value="TonB_dep_Rec_b-barrel"/>
    <property type="match status" value="1"/>
</dbReference>
<evidence type="ECO:0000256" key="2">
    <source>
        <dbReference type="ARBA" id="ARBA00022448"/>
    </source>
</evidence>
<evidence type="ECO:0008006" key="12">
    <source>
        <dbReference type="Google" id="ProtNLM"/>
    </source>
</evidence>
<evidence type="ECO:0000256" key="5">
    <source>
        <dbReference type="ARBA" id="ARBA00023077"/>
    </source>
</evidence>
<dbReference type="SUPFAM" id="SSF56935">
    <property type="entry name" value="Porins"/>
    <property type="match status" value="1"/>
</dbReference>
<keyword evidence="5" id="KW-0798">TonB box</keyword>
<dbReference type="InterPro" id="IPR012910">
    <property type="entry name" value="Plug_dom"/>
</dbReference>
<keyword evidence="6" id="KW-0472">Membrane</keyword>
<dbReference type="Pfam" id="PF07715">
    <property type="entry name" value="Plug"/>
    <property type="match status" value="1"/>
</dbReference>
<evidence type="ECO:0000256" key="6">
    <source>
        <dbReference type="ARBA" id="ARBA00023136"/>
    </source>
</evidence>
<dbReference type="InterPro" id="IPR036942">
    <property type="entry name" value="Beta-barrel_TonB_sf"/>
</dbReference>
<proteinExistence type="predicted"/>
<protein>
    <recommendedName>
        <fullName evidence="12">TonB-dependent receptor</fullName>
    </recommendedName>
</protein>
<dbReference type="CDD" id="cd01347">
    <property type="entry name" value="ligand_gated_channel"/>
    <property type="match status" value="1"/>
</dbReference>
<feature type="domain" description="TonB-dependent receptor-like beta-barrel" evidence="9">
    <location>
        <begin position="221"/>
        <end position="644"/>
    </location>
</feature>
<keyword evidence="2" id="KW-0813">Transport</keyword>
<gene>
    <name evidence="11" type="ORF">MNBD_NITROSPIRAE01-1459</name>
</gene>
<evidence type="ECO:0000256" key="1">
    <source>
        <dbReference type="ARBA" id="ARBA00004571"/>
    </source>
</evidence>
<feature type="domain" description="TonB-dependent receptor plug" evidence="10">
    <location>
        <begin position="49"/>
        <end position="154"/>
    </location>
</feature>
<dbReference type="InterPro" id="IPR037066">
    <property type="entry name" value="Plug_dom_sf"/>
</dbReference>
<comment type="subcellular location">
    <subcellularLocation>
        <location evidence="1">Cell outer membrane</location>
        <topology evidence="1">Multi-pass membrane protein</topology>
    </subcellularLocation>
</comment>
<dbReference type="AlphaFoldDB" id="A0A3B1CCF8"/>
<dbReference type="EMBL" id="UOGF01000034">
    <property type="protein sequence ID" value="VAX27889.1"/>
    <property type="molecule type" value="Genomic_DNA"/>
</dbReference>
<evidence type="ECO:0000256" key="8">
    <source>
        <dbReference type="ARBA" id="ARBA00023237"/>
    </source>
</evidence>
<keyword evidence="3" id="KW-0812">Transmembrane</keyword>
<dbReference type="InterPro" id="IPR039426">
    <property type="entry name" value="TonB-dep_rcpt-like"/>
</dbReference>
<dbReference type="GO" id="GO:0009279">
    <property type="term" value="C:cell outer membrane"/>
    <property type="evidence" value="ECO:0007669"/>
    <property type="project" value="UniProtKB-SubCell"/>
</dbReference>
<dbReference type="PANTHER" id="PTHR30069:SF29">
    <property type="entry name" value="HEMOGLOBIN AND HEMOGLOBIN-HAPTOGLOBIN-BINDING PROTEIN 1-RELATED"/>
    <property type="match status" value="1"/>
</dbReference>
<dbReference type="GO" id="GO:0044718">
    <property type="term" value="P:siderophore transmembrane transport"/>
    <property type="evidence" value="ECO:0007669"/>
    <property type="project" value="TreeGrafter"/>
</dbReference>
<name>A0A3B1CCF8_9ZZZZ</name>
<dbReference type="InterPro" id="IPR000531">
    <property type="entry name" value="Beta-barrel_TonB"/>
</dbReference>
<dbReference type="GO" id="GO:0015344">
    <property type="term" value="F:siderophore uptake transmembrane transporter activity"/>
    <property type="evidence" value="ECO:0007669"/>
    <property type="project" value="TreeGrafter"/>
</dbReference>
<evidence type="ECO:0000256" key="3">
    <source>
        <dbReference type="ARBA" id="ARBA00022692"/>
    </source>
</evidence>
<dbReference type="Gene3D" id="2.170.130.10">
    <property type="entry name" value="TonB-dependent receptor, plug domain"/>
    <property type="match status" value="1"/>
</dbReference>
<reference evidence="11" key="1">
    <citation type="submission" date="2018-06" db="EMBL/GenBank/DDBJ databases">
        <authorList>
            <person name="Zhirakovskaya E."/>
        </authorList>
    </citation>
    <scope>NUCLEOTIDE SEQUENCE</scope>
</reference>
<evidence type="ECO:0000256" key="4">
    <source>
        <dbReference type="ARBA" id="ARBA00022729"/>
    </source>
</evidence>
<sequence length="675" mass="76411">MPLITWLVFIFFSGISNAIAEETEADERFGPHLELDEMVITGTRTEKKLLETPVRTEVVTREEIEQSHARDLKEALEDVPGLILRRTHGKQGESVGMQGFDADRILILLNGERLSATAGSTVDLTQIGTADIERIEIVKGATSALYGSEAMGGVINVITRKPKKPFSLTFEIDTGTYGGKNLEEAALGGDLGAARTMADLSLVRSRWNLKLTSDLRRSEGFDLGGDLFRTDGDETLRWNLDPRIAWTPVGGGEIYLSPRYYFEDKERRSTTQVPGLGLSRRKFLETVNKWHVTVGGKIPFKNGSRLSGAVAHERLDNVSQQDVVESPQIDQQRTAIIALSRAEVQWDFPVGEMHLLTWGAVVGEETLKQEQVRDEAAGITNVQEITSGAKRENIETYLQDDIFLSDWFELLPGIRYQNDSDFGSFVAPKLNLMFKPAAFVNFRIGYGKGYRVPNLRERFFFFDHSALGYRIIGNPDLQPEESDSFQLGLEMWRGKTVHGEISLFYNRIKNLIDTRLNPEKSLATGLQIFDYQNVTRAVTQGAEFSGRFLFWRYFTFKAGYTYLWAKDTDLDKWLPQRPRHQVKAGLDFGQSDWGTNIIIRAVYQSKEFVDTQNIVTSPAWTTFDLKLNQSTGEHTTLFIGVDNITDKHRDPNRSEFDDFRPNAPRFIYAGIRIKL</sequence>
<organism evidence="11">
    <name type="scientific">hydrothermal vent metagenome</name>
    <dbReference type="NCBI Taxonomy" id="652676"/>
    <lineage>
        <taxon>unclassified sequences</taxon>
        <taxon>metagenomes</taxon>
        <taxon>ecological metagenomes</taxon>
    </lineage>
</organism>
<evidence type="ECO:0000259" key="9">
    <source>
        <dbReference type="Pfam" id="PF00593"/>
    </source>
</evidence>
<keyword evidence="7" id="KW-0675">Receptor</keyword>
<keyword evidence="8" id="KW-0998">Cell outer membrane</keyword>
<dbReference type="Gene3D" id="2.40.170.20">
    <property type="entry name" value="TonB-dependent receptor, beta-barrel domain"/>
    <property type="match status" value="1"/>
</dbReference>